<dbReference type="AlphaFoldDB" id="A0A2Z6ZZ35"/>
<dbReference type="EMBL" id="KV021989">
    <property type="protein sequence ID" value="KZV14093.1"/>
    <property type="molecule type" value="Genomic_DNA"/>
</dbReference>
<keyword evidence="3" id="KW-1185">Reference proteome</keyword>
<name>A0A2Z6ZZ35_9LAMI</name>
<feature type="region of interest" description="Disordered" evidence="1">
    <location>
        <begin position="42"/>
        <end position="66"/>
    </location>
</feature>
<evidence type="ECO:0000313" key="3">
    <source>
        <dbReference type="Proteomes" id="UP000250235"/>
    </source>
</evidence>
<protein>
    <submittedName>
        <fullName evidence="2">Uncharacterized protein</fullName>
    </submittedName>
</protein>
<evidence type="ECO:0000256" key="1">
    <source>
        <dbReference type="SAM" id="MobiDB-lite"/>
    </source>
</evidence>
<sequence>MLIYQPAVWKSAGNGAKLEPRSSSRAEQAQLIYQPAVWKSAGNGAKLEPRSSSRAEQAQLQTKRGVDAEAALEQIKDEEQAVDEDAS</sequence>
<organism evidence="2 3">
    <name type="scientific">Dorcoceras hygrometricum</name>
    <dbReference type="NCBI Taxonomy" id="472368"/>
    <lineage>
        <taxon>Eukaryota</taxon>
        <taxon>Viridiplantae</taxon>
        <taxon>Streptophyta</taxon>
        <taxon>Embryophyta</taxon>
        <taxon>Tracheophyta</taxon>
        <taxon>Spermatophyta</taxon>
        <taxon>Magnoliopsida</taxon>
        <taxon>eudicotyledons</taxon>
        <taxon>Gunneridae</taxon>
        <taxon>Pentapetalae</taxon>
        <taxon>asterids</taxon>
        <taxon>lamiids</taxon>
        <taxon>Lamiales</taxon>
        <taxon>Gesneriaceae</taxon>
        <taxon>Didymocarpoideae</taxon>
        <taxon>Trichosporeae</taxon>
        <taxon>Loxocarpinae</taxon>
        <taxon>Dorcoceras</taxon>
    </lineage>
</organism>
<accession>A0A2Z6ZZ35</accession>
<evidence type="ECO:0000313" key="2">
    <source>
        <dbReference type="EMBL" id="KZV14093.1"/>
    </source>
</evidence>
<reference evidence="2 3" key="1">
    <citation type="journal article" date="2015" name="Proc. Natl. Acad. Sci. U.S.A.">
        <title>The resurrection genome of Boea hygrometrica: A blueprint for survival of dehydration.</title>
        <authorList>
            <person name="Xiao L."/>
            <person name="Yang G."/>
            <person name="Zhang L."/>
            <person name="Yang X."/>
            <person name="Zhao S."/>
            <person name="Ji Z."/>
            <person name="Zhou Q."/>
            <person name="Hu M."/>
            <person name="Wang Y."/>
            <person name="Chen M."/>
            <person name="Xu Y."/>
            <person name="Jin H."/>
            <person name="Xiao X."/>
            <person name="Hu G."/>
            <person name="Bao F."/>
            <person name="Hu Y."/>
            <person name="Wan P."/>
            <person name="Li L."/>
            <person name="Deng X."/>
            <person name="Kuang T."/>
            <person name="Xiang C."/>
            <person name="Zhu J.K."/>
            <person name="Oliver M.J."/>
            <person name="He Y."/>
        </authorList>
    </citation>
    <scope>NUCLEOTIDE SEQUENCE [LARGE SCALE GENOMIC DNA]</scope>
    <source>
        <strain evidence="3">cv. XS01</strain>
    </source>
</reference>
<gene>
    <name evidence="2" type="ORF">F511_44412</name>
</gene>
<dbReference type="Proteomes" id="UP000250235">
    <property type="component" value="Unassembled WGS sequence"/>
</dbReference>
<proteinExistence type="predicted"/>